<evidence type="ECO:0000256" key="8">
    <source>
        <dbReference type="SAM" id="SignalP"/>
    </source>
</evidence>
<accession>A0A2T3BE81</accession>
<feature type="chain" id="PRO_5015523664" description="J domain-containing protein" evidence="8">
    <location>
        <begin position="21"/>
        <end position="404"/>
    </location>
</feature>
<dbReference type="Pfam" id="PF00226">
    <property type="entry name" value="DnaJ"/>
    <property type="match status" value="1"/>
</dbReference>
<feature type="compositionally biased region" description="Basic residues" evidence="6">
    <location>
        <begin position="393"/>
        <end position="404"/>
    </location>
</feature>
<evidence type="ECO:0000313" key="10">
    <source>
        <dbReference type="EMBL" id="PSS27711.1"/>
    </source>
</evidence>
<dbReference type="InterPro" id="IPR036869">
    <property type="entry name" value="J_dom_sf"/>
</dbReference>
<dbReference type="PROSITE" id="PS50076">
    <property type="entry name" value="DNAJ_2"/>
    <property type="match status" value="1"/>
</dbReference>
<dbReference type="Gene3D" id="1.10.287.110">
    <property type="entry name" value="DnaJ domain"/>
    <property type="match status" value="1"/>
</dbReference>
<evidence type="ECO:0000259" key="9">
    <source>
        <dbReference type="PROSITE" id="PS50076"/>
    </source>
</evidence>
<dbReference type="OrthoDB" id="413400at2759"/>
<feature type="region of interest" description="Disordered" evidence="6">
    <location>
        <begin position="350"/>
        <end position="404"/>
    </location>
</feature>
<reference evidence="10 11" key="1">
    <citation type="journal article" date="2018" name="New Phytol.">
        <title>Comparative genomics and transcriptomics depict ericoid mycorrhizal fungi as versatile saprotrophs and plant mutualists.</title>
        <authorList>
            <person name="Martino E."/>
            <person name="Morin E."/>
            <person name="Grelet G.A."/>
            <person name="Kuo A."/>
            <person name="Kohler A."/>
            <person name="Daghino S."/>
            <person name="Barry K.W."/>
            <person name="Cichocki N."/>
            <person name="Clum A."/>
            <person name="Dockter R.B."/>
            <person name="Hainaut M."/>
            <person name="Kuo R.C."/>
            <person name="LaButti K."/>
            <person name="Lindahl B.D."/>
            <person name="Lindquist E.A."/>
            <person name="Lipzen A."/>
            <person name="Khouja H.R."/>
            <person name="Magnuson J."/>
            <person name="Murat C."/>
            <person name="Ohm R.A."/>
            <person name="Singer S.W."/>
            <person name="Spatafora J.W."/>
            <person name="Wang M."/>
            <person name="Veneault-Fourrey C."/>
            <person name="Henrissat B."/>
            <person name="Grigoriev I.V."/>
            <person name="Martin F.M."/>
            <person name="Perotto S."/>
        </authorList>
    </citation>
    <scope>NUCLEOTIDE SEQUENCE [LARGE SCALE GENOMIC DNA]</scope>
    <source>
        <strain evidence="10 11">ATCC 22711</strain>
    </source>
</reference>
<dbReference type="InterPro" id="IPR052606">
    <property type="entry name" value="DnaJ_domain_protein"/>
</dbReference>
<keyword evidence="1 7" id="KW-0812">Transmembrane</keyword>
<evidence type="ECO:0000256" key="4">
    <source>
        <dbReference type="ARBA" id="ARBA00023136"/>
    </source>
</evidence>
<evidence type="ECO:0000256" key="3">
    <source>
        <dbReference type="ARBA" id="ARBA00022989"/>
    </source>
</evidence>
<feature type="compositionally biased region" description="Acidic residues" evidence="6">
    <location>
        <begin position="351"/>
        <end position="363"/>
    </location>
</feature>
<dbReference type="GO" id="GO:0012505">
    <property type="term" value="C:endomembrane system"/>
    <property type="evidence" value="ECO:0007669"/>
    <property type="project" value="UniProtKB-SubCell"/>
</dbReference>
<feature type="domain" description="J" evidence="9">
    <location>
        <begin position="44"/>
        <end position="144"/>
    </location>
</feature>
<keyword evidence="3 7" id="KW-1133">Transmembrane helix</keyword>
<dbReference type="PANTHER" id="PTHR44653:SF2">
    <property type="entry name" value="DNAJ HOMOLOG SUBFAMILY C MEMBER 1"/>
    <property type="match status" value="1"/>
</dbReference>
<dbReference type="STRING" id="857342.A0A2T3BE81"/>
<feature type="region of interest" description="Disordered" evidence="6">
    <location>
        <begin position="219"/>
        <end position="281"/>
    </location>
</feature>
<dbReference type="RefSeq" id="XP_024725236.1">
    <property type="nucleotide sequence ID" value="XM_024869020.1"/>
</dbReference>
<dbReference type="CDD" id="cd06257">
    <property type="entry name" value="DnaJ"/>
    <property type="match status" value="1"/>
</dbReference>
<dbReference type="PRINTS" id="PR00625">
    <property type="entry name" value="JDOMAIN"/>
</dbReference>
<comment type="subcellular location">
    <subcellularLocation>
        <location evidence="5">Endomembrane system</location>
        <topology evidence="5">Single-pass membrane protein</topology>
    </subcellularLocation>
</comment>
<dbReference type="AlphaFoldDB" id="A0A2T3BE81"/>
<keyword evidence="4 7" id="KW-0472">Membrane</keyword>
<evidence type="ECO:0000256" key="5">
    <source>
        <dbReference type="ARBA" id="ARBA00037847"/>
    </source>
</evidence>
<organism evidence="10 11">
    <name type="scientific">Amorphotheca resinae ATCC 22711</name>
    <dbReference type="NCBI Taxonomy" id="857342"/>
    <lineage>
        <taxon>Eukaryota</taxon>
        <taxon>Fungi</taxon>
        <taxon>Dikarya</taxon>
        <taxon>Ascomycota</taxon>
        <taxon>Pezizomycotina</taxon>
        <taxon>Leotiomycetes</taxon>
        <taxon>Helotiales</taxon>
        <taxon>Amorphothecaceae</taxon>
        <taxon>Amorphotheca</taxon>
    </lineage>
</organism>
<keyword evidence="11" id="KW-1185">Reference proteome</keyword>
<feature type="compositionally biased region" description="Low complexity" evidence="6">
    <location>
        <begin position="220"/>
        <end position="229"/>
    </location>
</feature>
<dbReference type="Proteomes" id="UP000241818">
    <property type="component" value="Unassembled WGS sequence"/>
</dbReference>
<dbReference type="InterPro" id="IPR001623">
    <property type="entry name" value="DnaJ_domain"/>
</dbReference>
<evidence type="ECO:0000256" key="2">
    <source>
        <dbReference type="ARBA" id="ARBA00022729"/>
    </source>
</evidence>
<dbReference type="EMBL" id="KZ679006">
    <property type="protein sequence ID" value="PSS27711.1"/>
    <property type="molecule type" value="Genomic_DNA"/>
</dbReference>
<gene>
    <name evidence="10" type="ORF">M430DRAFT_62925</name>
</gene>
<name>A0A2T3BE81_AMORE</name>
<proteinExistence type="predicted"/>
<evidence type="ECO:0000256" key="7">
    <source>
        <dbReference type="SAM" id="Phobius"/>
    </source>
</evidence>
<dbReference type="PANTHER" id="PTHR44653">
    <property type="entry name" value="DNAJ HOMOLOG SUBFAMILY C MEMBER 1"/>
    <property type="match status" value="1"/>
</dbReference>
<evidence type="ECO:0000256" key="1">
    <source>
        <dbReference type="ARBA" id="ARBA00022692"/>
    </source>
</evidence>
<feature type="region of interest" description="Disordered" evidence="6">
    <location>
        <begin position="82"/>
        <end position="108"/>
    </location>
</feature>
<feature type="signal peptide" evidence="8">
    <location>
        <begin position="1"/>
        <end position="20"/>
    </location>
</feature>
<feature type="transmembrane region" description="Helical" evidence="7">
    <location>
        <begin position="168"/>
        <end position="189"/>
    </location>
</feature>
<keyword evidence="2 8" id="KW-0732">Signal</keyword>
<dbReference type="FunCoup" id="A0A2T3BE81">
    <property type="interactions" value="22"/>
</dbReference>
<dbReference type="GeneID" id="36577101"/>
<protein>
    <recommendedName>
        <fullName evidence="9">J domain-containing protein</fullName>
    </recommendedName>
</protein>
<dbReference type="SMART" id="SM00271">
    <property type="entry name" value="DnaJ"/>
    <property type="match status" value="1"/>
</dbReference>
<sequence>MRPSLFTLAVFALFIAVVAAWSKEDQEIFRLRAEVEASEGPGVTFYDFLGISRSASQEEINKAYRKKSRLLHPDKVKQQFIAEKSTGKSKSKDAKKKPGVHVSKGPTQSEIKAAAKEASDRFARLGIVTNILRGENRERYDHFLNHGFPTWKGTGYYYARFRPGLGSVLIGLFVFVGGAGHWLALYMSWHRQQEFVQRYIKFARHAAWGENLGIPGLDGNGAAAPPTNADDADLVQPINRRQRRMQEKDAKKDKSKAKGVKSARASPSATPPVGSTGPRKRVVAENGKILVVDSVGNVYLEQADEEGQTHEFLLDPNEFPQPTIKDTALYRLPVWAYNRLVGRILNKQQPDYEDEKDQVDADEVLPSSSSSGAEDFEVLEKVKTTAQNGNGKAARKSKKGGRGR</sequence>
<evidence type="ECO:0000313" key="11">
    <source>
        <dbReference type="Proteomes" id="UP000241818"/>
    </source>
</evidence>
<dbReference type="InParanoid" id="A0A2T3BE81"/>
<dbReference type="SUPFAM" id="SSF46565">
    <property type="entry name" value="Chaperone J-domain"/>
    <property type="match status" value="1"/>
</dbReference>
<feature type="compositionally biased region" description="Basic residues" evidence="6">
    <location>
        <begin position="87"/>
        <end position="99"/>
    </location>
</feature>
<evidence type="ECO:0000256" key="6">
    <source>
        <dbReference type="SAM" id="MobiDB-lite"/>
    </source>
</evidence>